<protein>
    <submittedName>
        <fullName evidence="2">Uncharacterized protein</fullName>
    </submittedName>
</protein>
<feature type="region of interest" description="Disordered" evidence="1">
    <location>
        <begin position="64"/>
        <end position="92"/>
    </location>
</feature>
<evidence type="ECO:0000313" key="2">
    <source>
        <dbReference type="EMBL" id="KAG8070158.1"/>
    </source>
</evidence>
<evidence type="ECO:0000313" key="3">
    <source>
        <dbReference type="Proteomes" id="UP000729402"/>
    </source>
</evidence>
<dbReference type="OrthoDB" id="1858978at2759"/>
<proteinExistence type="predicted"/>
<feature type="region of interest" description="Disordered" evidence="1">
    <location>
        <begin position="1"/>
        <end position="38"/>
    </location>
</feature>
<sequence length="92" mass="9432">MRQPATGRSGDPVGEAAGGDEVVNMRPLGLHKPTQMGRFPGEGLIPAAGLRLITDHPSCYDVAGGQGGDWGKSVTEKRRAVRPPRGGEAGGG</sequence>
<reference evidence="2" key="1">
    <citation type="journal article" date="2021" name="bioRxiv">
        <title>Whole Genome Assembly and Annotation of Northern Wild Rice, Zizania palustris L., Supports a Whole Genome Duplication in the Zizania Genus.</title>
        <authorList>
            <person name="Haas M."/>
            <person name="Kono T."/>
            <person name="Macchietto M."/>
            <person name="Millas R."/>
            <person name="McGilp L."/>
            <person name="Shao M."/>
            <person name="Duquette J."/>
            <person name="Hirsch C.N."/>
            <person name="Kimball J."/>
        </authorList>
    </citation>
    <scope>NUCLEOTIDE SEQUENCE</scope>
    <source>
        <tissue evidence="2">Fresh leaf tissue</tissue>
    </source>
</reference>
<reference evidence="2" key="2">
    <citation type="submission" date="2021-02" db="EMBL/GenBank/DDBJ databases">
        <authorList>
            <person name="Kimball J.A."/>
            <person name="Haas M.W."/>
            <person name="Macchietto M."/>
            <person name="Kono T."/>
            <person name="Duquette J."/>
            <person name="Shao M."/>
        </authorList>
    </citation>
    <scope>NUCLEOTIDE SEQUENCE</scope>
    <source>
        <tissue evidence="2">Fresh leaf tissue</tissue>
    </source>
</reference>
<dbReference type="AlphaFoldDB" id="A0A8J5W1G5"/>
<comment type="caution">
    <text evidence="2">The sequence shown here is derived from an EMBL/GenBank/DDBJ whole genome shotgun (WGS) entry which is preliminary data.</text>
</comment>
<organism evidence="2 3">
    <name type="scientific">Zizania palustris</name>
    <name type="common">Northern wild rice</name>
    <dbReference type="NCBI Taxonomy" id="103762"/>
    <lineage>
        <taxon>Eukaryota</taxon>
        <taxon>Viridiplantae</taxon>
        <taxon>Streptophyta</taxon>
        <taxon>Embryophyta</taxon>
        <taxon>Tracheophyta</taxon>
        <taxon>Spermatophyta</taxon>
        <taxon>Magnoliopsida</taxon>
        <taxon>Liliopsida</taxon>
        <taxon>Poales</taxon>
        <taxon>Poaceae</taxon>
        <taxon>BOP clade</taxon>
        <taxon>Oryzoideae</taxon>
        <taxon>Oryzeae</taxon>
        <taxon>Zizaniinae</taxon>
        <taxon>Zizania</taxon>
    </lineage>
</organism>
<evidence type="ECO:0000256" key="1">
    <source>
        <dbReference type="SAM" id="MobiDB-lite"/>
    </source>
</evidence>
<dbReference type="EMBL" id="JAAALK010000283">
    <property type="protein sequence ID" value="KAG8070158.1"/>
    <property type="molecule type" value="Genomic_DNA"/>
</dbReference>
<accession>A0A8J5W1G5</accession>
<dbReference type="Proteomes" id="UP000729402">
    <property type="component" value="Unassembled WGS sequence"/>
</dbReference>
<name>A0A8J5W1G5_ZIZPA</name>
<keyword evidence="3" id="KW-1185">Reference proteome</keyword>
<gene>
    <name evidence="2" type="ORF">GUJ93_ZPchr0006g45126</name>
</gene>